<dbReference type="InterPro" id="IPR023393">
    <property type="entry name" value="START-like_dom_sf"/>
</dbReference>
<dbReference type="GO" id="GO:0005737">
    <property type="term" value="C:cytoplasm"/>
    <property type="evidence" value="ECO:0007669"/>
    <property type="project" value="TreeGrafter"/>
</dbReference>
<dbReference type="GO" id="GO:0004864">
    <property type="term" value="F:protein phosphatase inhibitor activity"/>
    <property type="evidence" value="ECO:0007669"/>
    <property type="project" value="TreeGrafter"/>
</dbReference>
<organism evidence="1">
    <name type="scientific">Sesamum radiatum</name>
    <name type="common">Black benniseed</name>
    <dbReference type="NCBI Taxonomy" id="300843"/>
    <lineage>
        <taxon>Eukaryota</taxon>
        <taxon>Viridiplantae</taxon>
        <taxon>Streptophyta</taxon>
        <taxon>Embryophyta</taxon>
        <taxon>Tracheophyta</taxon>
        <taxon>Spermatophyta</taxon>
        <taxon>Magnoliopsida</taxon>
        <taxon>eudicotyledons</taxon>
        <taxon>Gunneridae</taxon>
        <taxon>Pentapetalae</taxon>
        <taxon>asterids</taxon>
        <taxon>lamiids</taxon>
        <taxon>Lamiales</taxon>
        <taxon>Pedaliaceae</taxon>
        <taxon>Sesamum</taxon>
    </lineage>
</organism>
<evidence type="ECO:0000313" key="1">
    <source>
        <dbReference type="EMBL" id="KAL0403329.1"/>
    </source>
</evidence>
<dbReference type="PANTHER" id="PTHR31213">
    <property type="entry name" value="OS08G0374000 PROTEIN-RELATED"/>
    <property type="match status" value="1"/>
</dbReference>
<dbReference type="EMBL" id="JACGWJ010000008">
    <property type="protein sequence ID" value="KAL0403329.1"/>
    <property type="molecule type" value="Genomic_DNA"/>
</dbReference>
<evidence type="ECO:0008006" key="2">
    <source>
        <dbReference type="Google" id="ProtNLM"/>
    </source>
</evidence>
<accession>A0AAW2TFH0</accession>
<comment type="caution">
    <text evidence="1">The sequence shown here is derived from an EMBL/GenBank/DDBJ whole genome shotgun (WGS) entry which is preliminary data.</text>
</comment>
<gene>
    <name evidence="1" type="ORF">Sradi_1973700</name>
</gene>
<dbReference type="GO" id="GO:0010427">
    <property type="term" value="F:abscisic acid binding"/>
    <property type="evidence" value="ECO:0007669"/>
    <property type="project" value="TreeGrafter"/>
</dbReference>
<dbReference type="GO" id="GO:0005634">
    <property type="term" value="C:nucleus"/>
    <property type="evidence" value="ECO:0007669"/>
    <property type="project" value="TreeGrafter"/>
</dbReference>
<dbReference type="AlphaFoldDB" id="A0AAW2TFH0"/>
<proteinExistence type="predicted"/>
<sequence>MEGIVSRTLEVNASPSDTWKVYGSLQLAQIAVDAFPETYIGYKVLQGDGYAGTIIQVFFAKGVPGPPSYKQEYTVVDDVKRVKVAPTIQGGVLEQGFKRYVTRLDVKEKVGKPNECTMIGSIEYVLEDKSALPLVKSSLDGLYDIMKAVADYVINHHNNANANAYTN</sequence>
<dbReference type="GO" id="GO:0009738">
    <property type="term" value="P:abscisic acid-activated signaling pathway"/>
    <property type="evidence" value="ECO:0007669"/>
    <property type="project" value="TreeGrafter"/>
</dbReference>
<name>A0AAW2TFH0_SESRA</name>
<dbReference type="InterPro" id="IPR050279">
    <property type="entry name" value="Plant_def-hormone_signal"/>
</dbReference>
<dbReference type="PANTHER" id="PTHR31213:SF19">
    <property type="entry name" value="BET V I_MAJOR LATEX PROTEIN DOMAIN-CONTAINING PROTEIN"/>
    <property type="match status" value="1"/>
</dbReference>
<reference evidence="1" key="1">
    <citation type="submission" date="2020-06" db="EMBL/GenBank/DDBJ databases">
        <authorList>
            <person name="Li T."/>
            <person name="Hu X."/>
            <person name="Zhang T."/>
            <person name="Song X."/>
            <person name="Zhang H."/>
            <person name="Dai N."/>
            <person name="Sheng W."/>
            <person name="Hou X."/>
            <person name="Wei L."/>
        </authorList>
    </citation>
    <scope>NUCLEOTIDE SEQUENCE</scope>
    <source>
        <strain evidence="1">G02</strain>
        <tissue evidence="1">Leaf</tissue>
    </source>
</reference>
<reference evidence="1" key="2">
    <citation type="journal article" date="2024" name="Plant">
        <title>Genomic evolution and insights into agronomic trait innovations of Sesamum species.</title>
        <authorList>
            <person name="Miao H."/>
            <person name="Wang L."/>
            <person name="Qu L."/>
            <person name="Liu H."/>
            <person name="Sun Y."/>
            <person name="Le M."/>
            <person name="Wang Q."/>
            <person name="Wei S."/>
            <person name="Zheng Y."/>
            <person name="Lin W."/>
            <person name="Duan Y."/>
            <person name="Cao H."/>
            <person name="Xiong S."/>
            <person name="Wang X."/>
            <person name="Wei L."/>
            <person name="Li C."/>
            <person name="Ma Q."/>
            <person name="Ju M."/>
            <person name="Zhao R."/>
            <person name="Li G."/>
            <person name="Mu C."/>
            <person name="Tian Q."/>
            <person name="Mei H."/>
            <person name="Zhang T."/>
            <person name="Gao T."/>
            <person name="Zhang H."/>
        </authorList>
    </citation>
    <scope>NUCLEOTIDE SEQUENCE</scope>
    <source>
        <strain evidence="1">G02</strain>
    </source>
</reference>
<protein>
    <recommendedName>
        <fullName evidence="2">Bet v I/Major latex protein domain-containing protein</fullName>
    </recommendedName>
</protein>
<dbReference type="SUPFAM" id="SSF55961">
    <property type="entry name" value="Bet v1-like"/>
    <property type="match status" value="1"/>
</dbReference>
<dbReference type="GO" id="GO:0038023">
    <property type="term" value="F:signaling receptor activity"/>
    <property type="evidence" value="ECO:0007669"/>
    <property type="project" value="TreeGrafter"/>
</dbReference>
<dbReference type="Gene3D" id="3.30.530.20">
    <property type="match status" value="1"/>
</dbReference>